<protein>
    <submittedName>
        <fullName evidence="4">Isochorismatase family protein</fullName>
    </submittedName>
</protein>
<gene>
    <name evidence="4" type="ORF">SAMN04487969_12332</name>
</gene>
<dbReference type="PANTHER" id="PTHR43540:SF6">
    <property type="entry name" value="ISOCHORISMATASE-LIKE DOMAIN-CONTAINING PROTEIN"/>
    <property type="match status" value="1"/>
</dbReference>
<dbReference type="AlphaFoldDB" id="A0A1I2HJY8"/>
<feature type="domain" description="Isochorismatase-like" evidence="3">
    <location>
        <begin position="15"/>
        <end position="133"/>
    </location>
</feature>
<keyword evidence="5" id="KW-1185">Reference proteome</keyword>
<evidence type="ECO:0000313" key="4">
    <source>
        <dbReference type="EMBL" id="SFF28741.1"/>
    </source>
</evidence>
<accession>A0A1I2HJY8</accession>
<name>A0A1I2HJY8_9BACL</name>
<dbReference type="InterPro" id="IPR000868">
    <property type="entry name" value="Isochorismatase-like_dom"/>
</dbReference>
<proteinExistence type="inferred from homology"/>
<comment type="similarity">
    <text evidence="1">Belongs to the isochorismatase family.</text>
</comment>
<evidence type="ECO:0000259" key="3">
    <source>
        <dbReference type="Pfam" id="PF00857"/>
    </source>
</evidence>
<dbReference type="Gene3D" id="3.40.50.850">
    <property type="entry name" value="Isochorismatase-like"/>
    <property type="match status" value="1"/>
</dbReference>
<dbReference type="PANTHER" id="PTHR43540">
    <property type="entry name" value="PEROXYUREIDOACRYLATE/UREIDOACRYLATE AMIDOHYDROLASE-RELATED"/>
    <property type="match status" value="1"/>
</dbReference>
<dbReference type="Pfam" id="PF00857">
    <property type="entry name" value="Isochorismatase"/>
    <property type="match status" value="1"/>
</dbReference>
<evidence type="ECO:0000256" key="2">
    <source>
        <dbReference type="ARBA" id="ARBA00022801"/>
    </source>
</evidence>
<dbReference type="InterPro" id="IPR036380">
    <property type="entry name" value="Isochorismatase-like_sf"/>
</dbReference>
<sequence length="163" mass="18349">MQNFLLQDQKEKLNVSGACEYINHVSGLLRSKDHVVIHLQDMEESEKDDDPEARNIIPEITVDPEDIRIMKRFSNGFWKTDLEQQLLNHNVGLVVVAGFSAEECVTFTTNGAVERGFKAVILQKGILSKKAEAINTVYQDRPIISYQVIEFLIDSTATIATTP</sequence>
<dbReference type="SUPFAM" id="SSF52499">
    <property type="entry name" value="Isochorismatase-like hydrolases"/>
    <property type="match status" value="1"/>
</dbReference>
<evidence type="ECO:0000256" key="1">
    <source>
        <dbReference type="ARBA" id="ARBA00006336"/>
    </source>
</evidence>
<keyword evidence="2" id="KW-0378">Hydrolase</keyword>
<dbReference type="InterPro" id="IPR050272">
    <property type="entry name" value="Isochorismatase-like_hydrls"/>
</dbReference>
<dbReference type="EMBL" id="FONN01000023">
    <property type="protein sequence ID" value="SFF28741.1"/>
    <property type="molecule type" value="Genomic_DNA"/>
</dbReference>
<organism evidence="4 5">
    <name type="scientific">Paenibacillus algorifonticola</name>
    <dbReference type="NCBI Taxonomy" id="684063"/>
    <lineage>
        <taxon>Bacteria</taxon>
        <taxon>Bacillati</taxon>
        <taxon>Bacillota</taxon>
        <taxon>Bacilli</taxon>
        <taxon>Bacillales</taxon>
        <taxon>Paenibacillaceae</taxon>
        <taxon>Paenibacillus</taxon>
    </lineage>
</organism>
<dbReference type="Proteomes" id="UP000183410">
    <property type="component" value="Unassembled WGS sequence"/>
</dbReference>
<reference evidence="5" key="1">
    <citation type="submission" date="2016-10" db="EMBL/GenBank/DDBJ databases">
        <authorList>
            <person name="Varghese N."/>
            <person name="Submissions S."/>
        </authorList>
    </citation>
    <scope>NUCLEOTIDE SEQUENCE [LARGE SCALE GENOMIC DNA]</scope>
    <source>
        <strain evidence="5">CGMCC 1.10223</strain>
    </source>
</reference>
<evidence type="ECO:0000313" key="5">
    <source>
        <dbReference type="Proteomes" id="UP000183410"/>
    </source>
</evidence>
<dbReference type="GO" id="GO:0016787">
    <property type="term" value="F:hydrolase activity"/>
    <property type="evidence" value="ECO:0007669"/>
    <property type="project" value="UniProtKB-KW"/>
</dbReference>